<dbReference type="Pfam" id="PF08448">
    <property type="entry name" value="PAS_4"/>
    <property type="match status" value="1"/>
</dbReference>
<dbReference type="SMART" id="SM00448">
    <property type="entry name" value="REC"/>
    <property type="match status" value="1"/>
</dbReference>
<sequence length="945" mass="105563">MDFRKRIAVVSIVSQFCAFAGSIVLAIVITNNPFGRSSLSGGTFFIAGMLGSALIYQIRACARQHDTAPITGPAPGPSHAGGWMAHLPSRKLSLCDEAWAIHDVHPRGTISLEEGLQLFAPEWRECIRDAFETCARDGRPYDIEVEVATRDGPRKWVRLTGTAQRGEKGRINRVQGTVQDIDERKRLTLSALKLEFKFAESLEGISDAFFHVDCDWRFTYLNREAERLLERKREALLGKLLWDEFPEAADGIIGEEYRKAVASQQKRVFEVFYGRVETWFSIAAYPSVAGLTVFFHDVTERRAFEQQLKLLEMAVSKIKDFVIMTDASSGPPHRQTILYVNDAFVEITGYSREEAIGRSPSFLQGDKTQESIVERIDASLRQAKPIRAELINYAKDGHEYWVELSIAPILDTQGKPTHFVATGRDISERRKAEEVLAESEERFRIIAMVTTDAVWDWDMASNTVRWNDNISSLFGHDPATPEQAFAQWEANVHPDDRTEVLANVRAAIAGSEECWQMEYRFQRGDGSFANVLDQGHIIRNGSGAATRVVGGIRDITESRAIEAKRLQTQRLEAIGKLTGGVAHDFNNLLTVIIGTAETLTDELPKDDWLWKTAELNRRASEHGAALTRQLLTFAGRQPLEPKVLDLNNLIAGIEELLLRAVGGAIDMTILPGAKLWSVKADAAQLESSILNLCLNARDAMSSGGQLMVRTENIEVERSGRHRHLVSAGQYVVLSIADDGEGMDAEAREQAFEPFFTTKEFGKGSGLGLSMVYGFVKQSGGHVEIDSRPAVGTTVSIYLPRADDPEFGSERLSTGVSRGSERVLIVEDDQRVRDFTEQFLKTYGYHVDCASDADEAIKILSIEEPFDLVFTDIVMPGAMNGSQLEQEIRRLHPDLPVLLTTGFADLAEYKSDDLHFIGKPYTRRQLSEKMREILDARRSSDDRRDD</sequence>
<dbReference type="Gene3D" id="3.40.50.2300">
    <property type="match status" value="1"/>
</dbReference>
<dbReference type="SUPFAM" id="SSF55785">
    <property type="entry name" value="PYP-like sensor domain (PAS domain)"/>
    <property type="match status" value="4"/>
</dbReference>
<dbReference type="Gene3D" id="1.10.287.130">
    <property type="match status" value="1"/>
</dbReference>
<dbReference type="InterPro" id="IPR001610">
    <property type="entry name" value="PAC"/>
</dbReference>
<evidence type="ECO:0000259" key="7">
    <source>
        <dbReference type="PROSITE" id="PS50112"/>
    </source>
</evidence>
<dbReference type="PRINTS" id="PR00344">
    <property type="entry name" value="BCTRLSENSOR"/>
</dbReference>
<dbReference type="InterPro" id="IPR036890">
    <property type="entry name" value="HATPase_C_sf"/>
</dbReference>
<geneLocation type="plasmid" evidence="10">
    <name>prccge525c</name>
</geneLocation>
<organism evidence="9 10">
    <name type="scientific">Rhizobium jaguaris</name>
    <dbReference type="NCBI Taxonomy" id="1312183"/>
    <lineage>
        <taxon>Bacteria</taxon>
        <taxon>Pseudomonadati</taxon>
        <taxon>Pseudomonadota</taxon>
        <taxon>Alphaproteobacteria</taxon>
        <taxon>Hyphomicrobiales</taxon>
        <taxon>Rhizobiaceae</taxon>
        <taxon>Rhizobium/Agrobacterium group</taxon>
        <taxon>Rhizobium</taxon>
    </lineage>
</organism>
<protein>
    <recommendedName>
        <fullName evidence="2">histidine kinase</fullName>
        <ecNumber evidence="2">2.7.13.3</ecNumber>
    </recommendedName>
</protein>
<dbReference type="Gene3D" id="3.30.565.10">
    <property type="entry name" value="Histidine kinase-like ATPase, C-terminal domain"/>
    <property type="match status" value="1"/>
</dbReference>
<evidence type="ECO:0000259" key="6">
    <source>
        <dbReference type="PROSITE" id="PS50110"/>
    </source>
</evidence>
<proteinExistence type="predicted"/>
<feature type="domain" description="PAS" evidence="7">
    <location>
        <begin position="439"/>
        <end position="511"/>
    </location>
</feature>
<feature type="domain" description="PAS" evidence="7">
    <location>
        <begin position="194"/>
        <end position="264"/>
    </location>
</feature>
<dbReference type="NCBIfam" id="TIGR00229">
    <property type="entry name" value="sensory_box"/>
    <property type="match status" value="3"/>
</dbReference>
<dbReference type="InterPro" id="IPR004358">
    <property type="entry name" value="Sig_transdc_His_kin-like_C"/>
</dbReference>
<dbReference type="SUPFAM" id="SSF55874">
    <property type="entry name" value="ATPase domain of HSP90 chaperone/DNA topoisomerase II/histidine kinase"/>
    <property type="match status" value="1"/>
</dbReference>
<name>A0A387G232_9HYPH</name>
<dbReference type="SUPFAM" id="SSF47384">
    <property type="entry name" value="Homodimeric domain of signal transducing histidine kinase"/>
    <property type="match status" value="1"/>
</dbReference>
<accession>A0A387G232</accession>
<comment type="catalytic activity">
    <reaction evidence="1">
        <text>ATP + protein L-histidine = ADP + protein N-phospho-L-histidine.</text>
        <dbReference type="EC" id="2.7.13.3"/>
    </reaction>
</comment>
<feature type="domain" description="PAC" evidence="8">
    <location>
        <begin position="141"/>
        <end position="193"/>
    </location>
</feature>
<dbReference type="SMART" id="SM00388">
    <property type="entry name" value="HisKA"/>
    <property type="match status" value="1"/>
</dbReference>
<dbReference type="CDD" id="cd00082">
    <property type="entry name" value="HisKA"/>
    <property type="match status" value="1"/>
</dbReference>
<dbReference type="OrthoDB" id="9796100at2"/>
<dbReference type="InterPro" id="IPR005467">
    <property type="entry name" value="His_kinase_dom"/>
</dbReference>
<dbReference type="InterPro" id="IPR035965">
    <property type="entry name" value="PAS-like_dom_sf"/>
</dbReference>
<evidence type="ECO:0000313" key="9">
    <source>
        <dbReference type="EMBL" id="AYG62241.1"/>
    </source>
</evidence>
<dbReference type="CDD" id="cd00130">
    <property type="entry name" value="PAS"/>
    <property type="match status" value="4"/>
</dbReference>
<dbReference type="Gene3D" id="3.30.450.20">
    <property type="entry name" value="PAS domain"/>
    <property type="match status" value="4"/>
</dbReference>
<dbReference type="EC" id="2.7.13.3" evidence="2"/>
<dbReference type="InterPro" id="IPR013655">
    <property type="entry name" value="PAS_fold_3"/>
</dbReference>
<dbReference type="Pfam" id="PF02518">
    <property type="entry name" value="HATPase_c"/>
    <property type="match status" value="1"/>
</dbReference>
<dbReference type="InterPro" id="IPR013656">
    <property type="entry name" value="PAS_4"/>
</dbReference>
<evidence type="ECO:0000256" key="3">
    <source>
        <dbReference type="ARBA" id="ARBA00022553"/>
    </source>
</evidence>
<dbReference type="SMART" id="SM00091">
    <property type="entry name" value="PAS"/>
    <property type="match status" value="3"/>
</dbReference>
<evidence type="ECO:0000256" key="2">
    <source>
        <dbReference type="ARBA" id="ARBA00012438"/>
    </source>
</evidence>
<keyword evidence="9" id="KW-0614">Plasmid</keyword>
<dbReference type="PROSITE" id="PS50113">
    <property type="entry name" value="PAC"/>
    <property type="match status" value="3"/>
</dbReference>
<dbReference type="Pfam" id="PF00072">
    <property type="entry name" value="Response_reg"/>
    <property type="match status" value="1"/>
</dbReference>
<dbReference type="InterPro" id="IPR000014">
    <property type="entry name" value="PAS"/>
</dbReference>
<feature type="domain" description="PAS" evidence="7">
    <location>
        <begin position="307"/>
        <end position="383"/>
    </location>
</feature>
<dbReference type="InterPro" id="IPR001789">
    <property type="entry name" value="Sig_transdc_resp-reg_receiver"/>
</dbReference>
<feature type="modified residue" description="4-aspartylphosphate" evidence="4">
    <location>
        <position position="871"/>
    </location>
</feature>
<keyword evidence="3 4" id="KW-0597">Phosphoprotein</keyword>
<evidence type="ECO:0000259" key="8">
    <source>
        <dbReference type="PROSITE" id="PS50113"/>
    </source>
</evidence>
<dbReference type="GO" id="GO:0000155">
    <property type="term" value="F:phosphorelay sensor kinase activity"/>
    <property type="evidence" value="ECO:0007669"/>
    <property type="project" value="InterPro"/>
</dbReference>
<dbReference type="PROSITE" id="PS50112">
    <property type="entry name" value="PAS"/>
    <property type="match status" value="3"/>
</dbReference>
<dbReference type="PROSITE" id="PS50110">
    <property type="entry name" value="RESPONSE_REGULATORY"/>
    <property type="match status" value="1"/>
</dbReference>
<dbReference type="KEGG" id="rjg:CCGE525_25815"/>
<dbReference type="SUPFAM" id="SSF52172">
    <property type="entry name" value="CheY-like"/>
    <property type="match status" value="1"/>
</dbReference>
<reference evidence="9 10" key="1">
    <citation type="submission" date="2018-10" db="EMBL/GenBank/DDBJ databases">
        <title>Rhizobium etli, R. leguminosarum and a new Rhizobium genospecies from Phaseolus dumosus.</title>
        <authorList>
            <person name="Ramirez-Puebla S.T."/>
            <person name="Rogel-Hernandez M.A."/>
            <person name="Guerrero G."/>
            <person name="Ormeno-Orrillo E."/>
            <person name="Martinez-Romero J.C."/>
            <person name="Negrete-Yankelevich S."/>
            <person name="Martinez-Romero E."/>
        </authorList>
    </citation>
    <scope>NUCLEOTIDE SEQUENCE [LARGE SCALE GENOMIC DNA]</scope>
    <source>
        <strain evidence="9 10">CCGE525</strain>
        <plasmid evidence="10">prccge525c</plasmid>
    </source>
</reference>
<dbReference type="InterPro" id="IPR011006">
    <property type="entry name" value="CheY-like_superfamily"/>
</dbReference>
<dbReference type="RefSeq" id="WP_120707173.1">
    <property type="nucleotide sequence ID" value="NZ_CP032695.1"/>
</dbReference>
<dbReference type="SMART" id="SM00086">
    <property type="entry name" value="PAC"/>
    <property type="match status" value="3"/>
</dbReference>
<dbReference type="Pfam" id="PF13426">
    <property type="entry name" value="PAS_9"/>
    <property type="match status" value="1"/>
</dbReference>
<evidence type="ECO:0000256" key="1">
    <source>
        <dbReference type="ARBA" id="ARBA00000085"/>
    </source>
</evidence>
<dbReference type="InterPro" id="IPR003594">
    <property type="entry name" value="HATPase_dom"/>
</dbReference>
<dbReference type="PROSITE" id="PS50109">
    <property type="entry name" value="HIS_KIN"/>
    <property type="match status" value="1"/>
</dbReference>
<feature type="domain" description="PAC" evidence="8">
    <location>
        <begin position="515"/>
        <end position="567"/>
    </location>
</feature>
<keyword evidence="10" id="KW-1185">Reference proteome</keyword>
<dbReference type="Proteomes" id="UP000282195">
    <property type="component" value="Plasmid pRCCGE525c"/>
</dbReference>
<dbReference type="InterPro" id="IPR036097">
    <property type="entry name" value="HisK_dim/P_sf"/>
</dbReference>
<dbReference type="AlphaFoldDB" id="A0A387G232"/>
<dbReference type="InterPro" id="IPR000700">
    <property type="entry name" value="PAS-assoc_C"/>
</dbReference>
<dbReference type="Pfam" id="PF08447">
    <property type="entry name" value="PAS_3"/>
    <property type="match status" value="2"/>
</dbReference>
<dbReference type="EMBL" id="CP032695">
    <property type="protein sequence ID" value="AYG62241.1"/>
    <property type="molecule type" value="Genomic_DNA"/>
</dbReference>
<evidence type="ECO:0000256" key="4">
    <source>
        <dbReference type="PROSITE-ProRule" id="PRU00169"/>
    </source>
</evidence>
<dbReference type="SMART" id="SM00387">
    <property type="entry name" value="HATPase_c"/>
    <property type="match status" value="1"/>
</dbReference>
<feature type="domain" description="Histidine kinase" evidence="5">
    <location>
        <begin position="580"/>
        <end position="802"/>
    </location>
</feature>
<dbReference type="PANTHER" id="PTHR43065">
    <property type="entry name" value="SENSOR HISTIDINE KINASE"/>
    <property type="match status" value="1"/>
</dbReference>
<evidence type="ECO:0000313" key="10">
    <source>
        <dbReference type="Proteomes" id="UP000282195"/>
    </source>
</evidence>
<feature type="domain" description="Response regulatory" evidence="6">
    <location>
        <begin position="821"/>
        <end position="933"/>
    </location>
</feature>
<feature type="domain" description="PAC" evidence="8">
    <location>
        <begin position="384"/>
        <end position="438"/>
    </location>
</feature>
<dbReference type="Gene3D" id="2.10.70.100">
    <property type="match status" value="1"/>
</dbReference>
<gene>
    <name evidence="9" type="ORF">CCGE525_25815</name>
</gene>
<dbReference type="InterPro" id="IPR003661">
    <property type="entry name" value="HisK_dim/P_dom"/>
</dbReference>
<evidence type="ECO:0000259" key="5">
    <source>
        <dbReference type="PROSITE" id="PS50109"/>
    </source>
</evidence>
<dbReference type="PANTHER" id="PTHR43065:SF49">
    <property type="entry name" value="HISTIDINE KINASE"/>
    <property type="match status" value="1"/>
</dbReference>